<evidence type="ECO:0000313" key="15">
    <source>
        <dbReference type="Proteomes" id="UP001212803"/>
    </source>
</evidence>
<dbReference type="EMBL" id="CP115149">
    <property type="protein sequence ID" value="WBL34731.1"/>
    <property type="molecule type" value="Genomic_DNA"/>
</dbReference>
<keyword evidence="9" id="KW-0735">Signal-anchor</keyword>
<evidence type="ECO:0000256" key="11">
    <source>
        <dbReference type="ARBA" id="ARBA00023136"/>
    </source>
</evidence>
<evidence type="ECO:0000256" key="2">
    <source>
        <dbReference type="ARBA" id="ARBA00004922"/>
    </source>
</evidence>
<keyword evidence="10" id="KW-1133">Transmembrane helix</keyword>
<feature type="domain" description="Glycosyltransferase 2-like" evidence="13">
    <location>
        <begin position="106"/>
        <end position="269"/>
    </location>
</feature>
<evidence type="ECO:0000256" key="9">
    <source>
        <dbReference type="ARBA" id="ARBA00022968"/>
    </source>
</evidence>
<sequence length="343" mass="38394">MKGNIREQRPVPPPRLEAGGWRLEVGGWRLEVGGWRLEVGGWRLFSLPAPCSLLPPPSSLLPVPASRFPPPASRFPVPGSRFPRIDTPPGRPHNHPMTAPRPRVDVVIPCYNEVKVLEQSTLATLALFAQNPQYDWRLVIADNGSTDGTSELARRLAAEHERVHALVLDVKGRGLALREAWLQSDADIVSYMDVDLSTDLAHLPELIAMVAERGCDVAIGSRLARGAKVKRQLKREITSRGYVALIRLTFPRLRITDAQCGFKALNRRAVQLVVPHIENRMWFFDTELLILAQQAGLKICELPVRWVEDPDTKVKIVSTALEDIRGLARMRFRRRRQSGAAPP</sequence>
<dbReference type="Proteomes" id="UP001212803">
    <property type="component" value="Chromosome"/>
</dbReference>
<dbReference type="InterPro" id="IPR035518">
    <property type="entry name" value="DPG_synthase"/>
</dbReference>
<reference evidence="14 15" key="1">
    <citation type="journal article" date="2023" name="ISME J.">
        <title>Thermophilic Dehalococcoidia with unusual traits shed light on an unexpected past.</title>
        <authorList>
            <person name="Palmer M."/>
            <person name="Covington J.K."/>
            <person name="Zhou E.M."/>
            <person name="Thomas S.C."/>
            <person name="Habib N."/>
            <person name="Seymour C.O."/>
            <person name="Lai D."/>
            <person name="Johnston J."/>
            <person name="Hashimi A."/>
            <person name="Jiao J.Y."/>
            <person name="Muok A.R."/>
            <person name="Liu L."/>
            <person name="Xian W.D."/>
            <person name="Zhi X.Y."/>
            <person name="Li M.M."/>
            <person name="Silva L.P."/>
            <person name="Bowen B.P."/>
            <person name="Louie K."/>
            <person name="Briegel A."/>
            <person name="Pett-Ridge J."/>
            <person name="Weber P.K."/>
            <person name="Tocheva E.I."/>
            <person name="Woyke T."/>
            <person name="Northen T.R."/>
            <person name="Mayali X."/>
            <person name="Li W.J."/>
            <person name="Hedlund B.P."/>
        </authorList>
    </citation>
    <scope>NUCLEOTIDE SEQUENCE [LARGE SCALE GENOMIC DNA]</scope>
    <source>
        <strain evidence="14 15">YIM 72310</strain>
    </source>
</reference>
<evidence type="ECO:0000256" key="4">
    <source>
        <dbReference type="ARBA" id="ARBA00012583"/>
    </source>
</evidence>
<dbReference type="CDD" id="cd04188">
    <property type="entry name" value="DPG_synthase"/>
    <property type="match status" value="1"/>
</dbReference>
<evidence type="ECO:0000256" key="1">
    <source>
        <dbReference type="ARBA" id="ARBA00004389"/>
    </source>
</evidence>
<keyword evidence="8" id="KW-0256">Endoplasmic reticulum</keyword>
<keyword evidence="6" id="KW-0808">Transferase</keyword>
<gene>
    <name evidence="14" type="ORF">O0235_07975</name>
</gene>
<dbReference type="EC" id="2.4.1.117" evidence="4"/>
<dbReference type="Pfam" id="PF00535">
    <property type="entry name" value="Glycos_transf_2"/>
    <property type="match status" value="1"/>
</dbReference>
<dbReference type="RefSeq" id="WP_270055260.1">
    <property type="nucleotide sequence ID" value="NZ_CP115149.1"/>
</dbReference>
<evidence type="ECO:0000259" key="13">
    <source>
        <dbReference type="Pfam" id="PF00535"/>
    </source>
</evidence>
<dbReference type="PANTHER" id="PTHR10859">
    <property type="entry name" value="GLYCOSYL TRANSFERASE"/>
    <property type="match status" value="1"/>
</dbReference>
<evidence type="ECO:0000256" key="3">
    <source>
        <dbReference type="ARBA" id="ARBA00006739"/>
    </source>
</evidence>
<evidence type="ECO:0000256" key="8">
    <source>
        <dbReference type="ARBA" id="ARBA00022824"/>
    </source>
</evidence>
<comment type="catalytic activity">
    <reaction evidence="12">
        <text>a di-trans,poly-cis-dolichyl phosphate + UDP-alpha-D-glucose = a di-trans,poly-cis-dolichyl beta-D-glucosyl phosphate + UDP</text>
        <dbReference type="Rhea" id="RHEA:15401"/>
        <dbReference type="Rhea" id="RHEA-COMP:19498"/>
        <dbReference type="Rhea" id="RHEA-COMP:19502"/>
        <dbReference type="ChEBI" id="CHEBI:57525"/>
        <dbReference type="ChEBI" id="CHEBI:57683"/>
        <dbReference type="ChEBI" id="CHEBI:58223"/>
        <dbReference type="ChEBI" id="CHEBI:58885"/>
        <dbReference type="EC" id="2.4.1.117"/>
    </reaction>
    <physiologicalReaction direction="left-to-right" evidence="12">
        <dbReference type="Rhea" id="RHEA:15402"/>
    </physiologicalReaction>
</comment>
<proteinExistence type="inferred from homology"/>
<evidence type="ECO:0000256" key="6">
    <source>
        <dbReference type="ARBA" id="ARBA00022679"/>
    </source>
</evidence>
<keyword evidence="15" id="KW-1185">Reference proteome</keyword>
<evidence type="ECO:0000256" key="7">
    <source>
        <dbReference type="ARBA" id="ARBA00022692"/>
    </source>
</evidence>
<protein>
    <recommendedName>
        <fullName evidence="4">dolichyl-phosphate beta-glucosyltransferase</fullName>
        <ecNumber evidence="4">2.4.1.117</ecNumber>
    </recommendedName>
</protein>
<keyword evidence="5" id="KW-0328">Glycosyltransferase</keyword>
<keyword evidence="7" id="KW-0812">Transmembrane</keyword>
<dbReference type="Gene3D" id="3.90.550.10">
    <property type="entry name" value="Spore Coat Polysaccharide Biosynthesis Protein SpsA, Chain A"/>
    <property type="match status" value="1"/>
</dbReference>
<keyword evidence="11" id="KW-0472">Membrane</keyword>
<evidence type="ECO:0000313" key="14">
    <source>
        <dbReference type="EMBL" id="WBL34731.1"/>
    </source>
</evidence>
<organism evidence="14 15">
    <name type="scientific">Tepidiforma flava</name>
    <dbReference type="NCBI Taxonomy" id="3004094"/>
    <lineage>
        <taxon>Bacteria</taxon>
        <taxon>Bacillati</taxon>
        <taxon>Chloroflexota</taxon>
        <taxon>Tepidiformia</taxon>
        <taxon>Tepidiformales</taxon>
        <taxon>Tepidiformaceae</taxon>
        <taxon>Tepidiforma</taxon>
    </lineage>
</organism>
<dbReference type="InterPro" id="IPR001173">
    <property type="entry name" value="Glyco_trans_2-like"/>
</dbReference>
<comment type="similarity">
    <text evidence="3">Belongs to the glycosyltransferase 2 family.</text>
</comment>
<dbReference type="SUPFAM" id="SSF53448">
    <property type="entry name" value="Nucleotide-diphospho-sugar transferases"/>
    <property type="match status" value="1"/>
</dbReference>
<dbReference type="InterPro" id="IPR029044">
    <property type="entry name" value="Nucleotide-diphossugar_trans"/>
</dbReference>
<name>A0ABY7M1X1_9CHLR</name>
<evidence type="ECO:0000256" key="12">
    <source>
        <dbReference type="ARBA" id="ARBA00045097"/>
    </source>
</evidence>
<evidence type="ECO:0000256" key="5">
    <source>
        <dbReference type="ARBA" id="ARBA00022676"/>
    </source>
</evidence>
<accession>A0ABY7M1X1</accession>
<dbReference type="PANTHER" id="PTHR10859:SF91">
    <property type="entry name" value="DOLICHYL-PHOSPHATE BETA-GLUCOSYLTRANSFERASE"/>
    <property type="match status" value="1"/>
</dbReference>
<evidence type="ECO:0000256" key="10">
    <source>
        <dbReference type="ARBA" id="ARBA00022989"/>
    </source>
</evidence>
<comment type="pathway">
    <text evidence="2">Protein modification; protein glycosylation.</text>
</comment>
<comment type="subcellular location">
    <subcellularLocation>
        <location evidence="1">Endoplasmic reticulum membrane</location>
        <topology evidence="1">Single-pass membrane protein</topology>
    </subcellularLocation>
</comment>